<dbReference type="GO" id="GO:0006865">
    <property type="term" value="P:amino acid transport"/>
    <property type="evidence" value="ECO:0007669"/>
    <property type="project" value="UniProtKB-KW"/>
</dbReference>
<evidence type="ECO:0000256" key="2">
    <source>
        <dbReference type="ARBA" id="ARBA00022448"/>
    </source>
</evidence>
<organism evidence="10 11">
    <name type="scientific">Thermocatellispora tengchongensis</name>
    <dbReference type="NCBI Taxonomy" id="1073253"/>
    <lineage>
        <taxon>Bacteria</taxon>
        <taxon>Bacillati</taxon>
        <taxon>Actinomycetota</taxon>
        <taxon>Actinomycetes</taxon>
        <taxon>Streptosporangiales</taxon>
        <taxon>Streptosporangiaceae</taxon>
        <taxon>Thermocatellispora</taxon>
    </lineage>
</organism>
<evidence type="ECO:0000256" key="3">
    <source>
        <dbReference type="ARBA" id="ARBA00022475"/>
    </source>
</evidence>
<dbReference type="CDD" id="cd06582">
    <property type="entry name" value="TM_PBP1_LivH_like"/>
    <property type="match status" value="1"/>
</dbReference>
<dbReference type="PANTHER" id="PTHR11795">
    <property type="entry name" value="BRANCHED-CHAIN AMINO ACID TRANSPORT SYSTEM PERMEASE PROTEIN LIVH"/>
    <property type="match status" value="1"/>
</dbReference>
<feature type="transmembrane region" description="Helical" evidence="9">
    <location>
        <begin position="90"/>
        <end position="114"/>
    </location>
</feature>
<comment type="similarity">
    <text evidence="8">Belongs to the binding-protein-dependent transport system permease family. LivHM subfamily.</text>
</comment>
<dbReference type="AlphaFoldDB" id="A0A840P8Q3"/>
<comment type="subcellular location">
    <subcellularLocation>
        <location evidence="1">Cell membrane</location>
        <topology evidence="1">Multi-pass membrane protein</topology>
    </subcellularLocation>
</comment>
<evidence type="ECO:0000256" key="8">
    <source>
        <dbReference type="ARBA" id="ARBA00037998"/>
    </source>
</evidence>
<feature type="transmembrane region" description="Helical" evidence="9">
    <location>
        <begin position="56"/>
        <end position="78"/>
    </location>
</feature>
<dbReference type="GO" id="GO:0005886">
    <property type="term" value="C:plasma membrane"/>
    <property type="evidence" value="ECO:0007669"/>
    <property type="project" value="UniProtKB-SubCell"/>
</dbReference>
<accession>A0A840P8Q3</accession>
<reference evidence="10 11" key="1">
    <citation type="submission" date="2020-08" db="EMBL/GenBank/DDBJ databases">
        <title>Genomic Encyclopedia of Type Strains, Phase IV (KMG-IV): sequencing the most valuable type-strain genomes for metagenomic binning, comparative biology and taxonomic classification.</title>
        <authorList>
            <person name="Goeker M."/>
        </authorList>
    </citation>
    <scope>NUCLEOTIDE SEQUENCE [LARGE SCALE GENOMIC DNA]</scope>
    <source>
        <strain evidence="10 11">DSM 45615</strain>
    </source>
</reference>
<keyword evidence="5" id="KW-0029">Amino-acid transport</keyword>
<gene>
    <name evidence="10" type="ORF">HNP84_005792</name>
</gene>
<feature type="transmembrane region" description="Helical" evidence="9">
    <location>
        <begin position="180"/>
        <end position="206"/>
    </location>
</feature>
<evidence type="ECO:0000256" key="4">
    <source>
        <dbReference type="ARBA" id="ARBA00022692"/>
    </source>
</evidence>
<evidence type="ECO:0000313" key="11">
    <source>
        <dbReference type="Proteomes" id="UP000578449"/>
    </source>
</evidence>
<dbReference type="Pfam" id="PF02653">
    <property type="entry name" value="BPD_transp_2"/>
    <property type="match status" value="1"/>
</dbReference>
<dbReference type="InterPro" id="IPR052157">
    <property type="entry name" value="BCAA_transport_permease"/>
</dbReference>
<sequence length="294" mass="31009">MTVLLQQILDGLTAGVLYAAIALSLVLVYRTSKLVNFAQGELATFGAFLTWQFHDWGLPLSVALPASVAVSFVAGALMERTLIRPLLESSNHLGLFIVCLGVLVTLLQVEAWIWGYQVKEMPNVAEGPPIALGPTMISRQNVVIIAACVLIAVALWFLFQRTRFGLAMRAASDNTPSANLLGLPVTATLTFSWGIAAVIGTLMASLVAPNQFLQPGMLLPVLLYSVAAATLGGLDSPVGAIVGGLVVGVVENLAGTYVPGIGQDFKQAVAFAIIMIVLLARPQGLFGSRTVVRV</sequence>
<protein>
    <submittedName>
        <fullName evidence="10">Branched-chain amino acid transport system permease protein</fullName>
    </submittedName>
</protein>
<dbReference type="RefSeq" id="WP_221336860.1">
    <property type="nucleotide sequence ID" value="NZ_BAABIX010000017.1"/>
</dbReference>
<evidence type="ECO:0000256" key="7">
    <source>
        <dbReference type="ARBA" id="ARBA00023136"/>
    </source>
</evidence>
<evidence type="ECO:0000256" key="9">
    <source>
        <dbReference type="SAM" id="Phobius"/>
    </source>
</evidence>
<evidence type="ECO:0000256" key="5">
    <source>
        <dbReference type="ARBA" id="ARBA00022970"/>
    </source>
</evidence>
<feature type="transmembrane region" description="Helical" evidence="9">
    <location>
        <begin position="142"/>
        <end position="159"/>
    </location>
</feature>
<keyword evidence="6 9" id="KW-1133">Transmembrane helix</keyword>
<keyword evidence="3" id="KW-1003">Cell membrane</keyword>
<dbReference type="Proteomes" id="UP000578449">
    <property type="component" value="Unassembled WGS sequence"/>
</dbReference>
<proteinExistence type="inferred from homology"/>
<feature type="transmembrane region" description="Helical" evidence="9">
    <location>
        <begin position="212"/>
        <end position="231"/>
    </location>
</feature>
<evidence type="ECO:0000256" key="1">
    <source>
        <dbReference type="ARBA" id="ARBA00004651"/>
    </source>
</evidence>
<keyword evidence="2" id="KW-0813">Transport</keyword>
<keyword evidence="7 9" id="KW-0472">Membrane</keyword>
<dbReference type="GO" id="GO:0022857">
    <property type="term" value="F:transmembrane transporter activity"/>
    <property type="evidence" value="ECO:0007669"/>
    <property type="project" value="InterPro"/>
</dbReference>
<feature type="transmembrane region" description="Helical" evidence="9">
    <location>
        <begin position="264"/>
        <end position="280"/>
    </location>
</feature>
<keyword evidence="11" id="KW-1185">Reference proteome</keyword>
<dbReference type="EMBL" id="JACHGN010000013">
    <property type="protein sequence ID" value="MBB5136048.1"/>
    <property type="molecule type" value="Genomic_DNA"/>
</dbReference>
<feature type="transmembrane region" description="Helical" evidence="9">
    <location>
        <begin position="12"/>
        <end position="29"/>
    </location>
</feature>
<dbReference type="PANTHER" id="PTHR11795:SF451">
    <property type="entry name" value="ABC TRANSPORTER PERMEASE PROTEIN"/>
    <property type="match status" value="1"/>
</dbReference>
<comment type="caution">
    <text evidence="10">The sequence shown here is derived from an EMBL/GenBank/DDBJ whole genome shotgun (WGS) entry which is preliminary data.</text>
</comment>
<dbReference type="InterPro" id="IPR001851">
    <property type="entry name" value="ABC_transp_permease"/>
</dbReference>
<evidence type="ECO:0000313" key="10">
    <source>
        <dbReference type="EMBL" id="MBB5136048.1"/>
    </source>
</evidence>
<name>A0A840P8Q3_9ACTN</name>
<evidence type="ECO:0000256" key="6">
    <source>
        <dbReference type="ARBA" id="ARBA00022989"/>
    </source>
</evidence>
<keyword evidence="4 9" id="KW-0812">Transmembrane</keyword>
<feature type="transmembrane region" description="Helical" evidence="9">
    <location>
        <begin position="238"/>
        <end position="258"/>
    </location>
</feature>